<evidence type="ECO:0000256" key="1">
    <source>
        <dbReference type="ARBA" id="ARBA00004127"/>
    </source>
</evidence>
<dbReference type="GO" id="GO:0046943">
    <property type="term" value="F:carboxylic acid transmembrane transporter activity"/>
    <property type="evidence" value="ECO:0007669"/>
    <property type="project" value="UniProtKB-ARBA"/>
</dbReference>
<dbReference type="PANTHER" id="PTHR23501">
    <property type="entry name" value="MAJOR FACILITATOR SUPERFAMILY"/>
    <property type="match status" value="1"/>
</dbReference>
<feature type="transmembrane region" description="Helical" evidence="7">
    <location>
        <begin position="269"/>
        <end position="286"/>
    </location>
</feature>
<dbReference type="Gene3D" id="1.20.1720.10">
    <property type="entry name" value="Multidrug resistance protein D"/>
    <property type="match status" value="1"/>
</dbReference>
<feature type="transmembrane region" description="Helical" evidence="7">
    <location>
        <begin position="168"/>
        <end position="191"/>
    </location>
</feature>
<keyword evidence="3" id="KW-0813">Transport</keyword>
<dbReference type="OrthoDB" id="6770063at2759"/>
<keyword evidence="10" id="KW-1185">Reference proteome</keyword>
<evidence type="ECO:0000256" key="4">
    <source>
        <dbReference type="ARBA" id="ARBA00022692"/>
    </source>
</evidence>
<dbReference type="SUPFAM" id="SSF103473">
    <property type="entry name" value="MFS general substrate transporter"/>
    <property type="match status" value="1"/>
</dbReference>
<dbReference type="GO" id="GO:0015174">
    <property type="term" value="F:basic amino acid transmembrane transporter activity"/>
    <property type="evidence" value="ECO:0007669"/>
    <property type="project" value="TreeGrafter"/>
</dbReference>
<evidence type="ECO:0000256" key="5">
    <source>
        <dbReference type="ARBA" id="ARBA00022989"/>
    </source>
</evidence>
<reference evidence="9 10" key="1">
    <citation type="journal article" date="2014" name="Genome Biol. Evol.">
        <title>Comparative genomics and transcriptomics analyses reveal divergent lifestyle features of nematode endoparasitic fungus Hirsutella minnesotensis.</title>
        <authorList>
            <person name="Lai Y."/>
            <person name="Liu K."/>
            <person name="Zhang X."/>
            <person name="Zhang X."/>
            <person name="Li K."/>
            <person name="Wang N."/>
            <person name="Shu C."/>
            <person name="Wu Y."/>
            <person name="Wang C."/>
            <person name="Bushley K.E."/>
            <person name="Xiang M."/>
            <person name="Liu X."/>
        </authorList>
    </citation>
    <scope>NUCLEOTIDE SEQUENCE [LARGE SCALE GENOMIC DNA]</scope>
    <source>
        <strain evidence="9 10">3608</strain>
    </source>
</reference>
<dbReference type="AlphaFoldDB" id="A0A0F7ZYM3"/>
<feature type="transmembrane region" description="Helical" evidence="7">
    <location>
        <begin position="203"/>
        <end position="222"/>
    </location>
</feature>
<feature type="transmembrane region" description="Helical" evidence="7">
    <location>
        <begin position="228"/>
        <end position="249"/>
    </location>
</feature>
<evidence type="ECO:0000256" key="7">
    <source>
        <dbReference type="SAM" id="Phobius"/>
    </source>
</evidence>
<keyword evidence="6 7" id="KW-0472">Membrane</keyword>
<dbReference type="GO" id="GO:0000329">
    <property type="term" value="C:fungal-type vacuole membrane"/>
    <property type="evidence" value="ECO:0007669"/>
    <property type="project" value="TreeGrafter"/>
</dbReference>
<dbReference type="FunFam" id="1.20.1720.10:FF:000013">
    <property type="entry name" value="Related to multidrug resistance proteins"/>
    <property type="match status" value="1"/>
</dbReference>
<comment type="similarity">
    <text evidence="2">Belongs to the major facilitator superfamily.</text>
</comment>
<evidence type="ECO:0000313" key="9">
    <source>
        <dbReference type="EMBL" id="KJZ72722.1"/>
    </source>
</evidence>
<dbReference type="Proteomes" id="UP000054481">
    <property type="component" value="Unassembled WGS sequence"/>
</dbReference>
<gene>
    <name evidence="9" type="ORF">HIM_07914</name>
</gene>
<evidence type="ECO:0000256" key="2">
    <source>
        <dbReference type="ARBA" id="ARBA00008335"/>
    </source>
</evidence>
<name>A0A0F7ZYM3_9HYPO</name>
<organism evidence="9 10">
    <name type="scientific">Hirsutella minnesotensis 3608</name>
    <dbReference type="NCBI Taxonomy" id="1043627"/>
    <lineage>
        <taxon>Eukaryota</taxon>
        <taxon>Fungi</taxon>
        <taxon>Dikarya</taxon>
        <taxon>Ascomycota</taxon>
        <taxon>Pezizomycotina</taxon>
        <taxon>Sordariomycetes</taxon>
        <taxon>Hypocreomycetidae</taxon>
        <taxon>Hypocreales</taxon>
        <taxon>Ophiocordycipitaceae</taxon>
        <taxon>Hirsutella</taxon>
    </lineage>
</organism>
<dbReference type="Pfam" id="PF07690">
    <property type="entry name" value="MFS_1"/>
    <property type="match status" value="1"/>
</dbReference>
<evidence type="ECO:0000256" key="6">
    <source>
        <dbReference type="ARBA" id="ARBA00023136"/>
    </source>
</evidence>
<feature type="domain" description="Major facilitator superfamily (MFS) profile" evidence="8">
    <location>
        <begin position="77"/>
        <end position="309"/>
    </location>
</feature>
<dbReference type="InterPro" id="IPR011701">
    <property type="entry name" value="MFS"/>
</dbReference>
<dbReference type="EMBL" id="KQ030543">
    <property type="protein sequence ID" value="KJZ72722.1"/>
    <property type="molecule type" value="Genomic_DNA"/>
</dbReference>
<proteinExistence type="inferred from homology"/>
<protein>
    <recommendedName>
        <fullName evidence="8">Major facilitator superfamily (MFS) profile domain-containing protein</fullName>
    </recommendedName>
</protein>
<dbReference type="InterPro" id="IPR020846">
    <property type="entry name" value="MFS_dom"/>
</dbReference>
<keyword evidence="4 7" id="KW-0812">Transmembrane</keyword>
<dbReference type="PROSITE" id="PS50850">
    <property type="entry name" value="MFS"/>
    <property type="match status" value="1"/>
</dbReference>
<feature type="transmembrane region" description="Helical" evidence="7">
    <location>
        <begin position="142"/>
        <end position="162"/>
    </location>
</feature>
<evidence type="ECO:0000259" key="8">
    <source>
        <dbReference type="PROSITE" id="PS50850"/>
    </source>
</evidence>
<sequence>MHPDPPSPAIVQNAGEAIIDVATETSPLLGGRSENSSSVPGATSVTASTFEAAQDNNGDVVEERNGSPALADKMHLILPSVGLSLFLSAFDQTVTMASYAKVGSDLDALNSVSWITTSYFLTLSSFQPLYGKLSDIFGRKACLLSAHTLFAIGCLGCGLAQSMVQLCVSRAICGMGASGLTSVTAIVISDIVPLRDRGVWQGYMNIITLSGMATGSPLGGLLADTLGWRWSFLVQVPLCGLAFLAIYYLLELPAKKQEALLDKIRRIDFLGALVLVAAIAALLAGLDSGPSRGWRHSTTISEFKRPAVA</sequence>
<accession>A0A0F7ZYM3</accession>
<evidence type="ECO:0000256" key="3">
    <source>
        <dbReference type="ARBA" id="ARBA00022448"/>
    </source>
</evidence>
<evidence type="ECO:0000313" key="10">
    <source>
        <dbReference type="Proteomes" id="UP000054481"/>
    </source>
</evidence>
<keyword evidence="5 7" id="KW-1133">Transmembrane helix</keyword>
<dbReference type="GO" id="GO:0012505">
    <property type="term" value="C:endomembrane system"/>
    <property type="evidence" value="ECO:0007669"/>
    <property type="project" value="UniProtKB-SubCell"/>
</dbReference>
<comment type="subcellular location">
    <subcellularLocation>
        <location evidence="1">Endomembrane system</location>
        <topology evidence="1">Multi-pass membrane protein</topology>
    </subcellularLocation>
</comment>
<dbReference type="InterPro" id="IPR036259">
    <property type="entry name" value="MFS_trans_sf"/>
</dbReference>
<dbReference type="PANTHER" id="PTHR23501:SF84">
    <property type="entry name" value="VACUOLAR MEMBRANE AMINO ACID UPTAKE TRANSPORTER FNX2"/>
    <property type="match status" value="1"/>
</dbReference>